<evidence type="ECO:0000313" key="3">
    <source>
        <dbReference type="Proteomes" id="UP001172159"/>
    </source>
</evidence>
<accession>A0AA40BJI8</accession>
<feature type="region of interest" description="Disordered" evidence="1">
    <location>
        <begin position="194"/>
        <end position="230"/>
    </location>
</feature>
<keyword evidence="3" id="KW-1185">Reference proteome</keyword>
<feature type="region of interest" description="Disordered" evidence="1">
    <location>
        <begin position="36"/>
        <end position="70"/>
    </location>
</feature>
<comment type="caution">
    <text evidence="2">The sequence shown here is derived from an EMBL/GenBank/DDBJ whole genome shotgun (WGS) entry which is preliminary data.</text>
</comment>
<reference evidence="2" key="1">
    <citation type="submission" date="2023-06" db="EMBL/GenBank/DDBJ databases">
        <title>Genome-scale phylogeny and comparative genomics of the fungal order Sordariales.</title>
        <authorList>
            <consortium name="Lawrence Berkeley National Laboratory"/>
            <person name="Hensen N."/>
            <person name="Bonometti L."/>
            <person name="Westerberg I."/>
            <person name="Brannstrom I.O."/>
            <person name="Guillou S."/>
            <person name="Cros-Aarteil S."/>
            <person name="Calhoun S."/>
            <person name="Haridas S."/>
            <person name="Kuo A."/>
            <person name="Mondo S."/>
            <person name="Pangilinan J."/>
            <person name="Riley R."/>
            <person name="Labutti K."/>
            <person name="Andreopoulos B."/>
            <person name="Lipzen A."/>
            <person name="Chen C."/>
            <person name="Yanf M."/>
            <person name="Daum C."/>
            <person name="Ng V."/>
            <person name="Clum A."/>
            <person name="Steindorff A."/>
            <person name="Ohm R."/>
            <person name="Martin F."/>
            <person name="Silar P."/>
            <person name="Natvig D."/>
            <person name="Lalanne C."/>
            <person name="Gautier V."/>
            <person name="Ament-Velasquez S.L."/>
            <person name="Kruys A."/>
            <person name="Hutchinson M.I."/>
            <person name="Powell A.J."/>
            <person name="Barry K."/>
            <person name="Miller A.N."/>
            <person name="Grigoriev I.V."/>
            <person name="Debuchy R."/>
            <person name="Gladieux P."/>
            <person name="Thoren M.H."/>
            <person name="Johannesson H."/>
        </authorList>
    </citation>
    <scope>NUCLEOTIDE SEQUENCE</scope>
    <source>
        <strain evidence="2">CBS 540.89</strain>
    </source>
</reference>
<feature type="compositionally biased region" description="Basic and acidic residues" evidence="1">
    <location>
        <begin position="214"/>
        <end position="224"/>
    </location>
</feature>
<sequence length="230" mass="25485">MRFAPSTMPEAGSHRPTCLSKIPGYLPTQARLSPCASSHSNLGTERSPFLYGERAEPTKRRPIDRPNKEDGYKSDVSNLCYWLVKMEDWQRAGAGKRSSHLLGEIFMQPCLSFSTLHKAGDELPTEGVRGAELGAPRRCPDRQVAKQQGESLVSLTKHFPRPHKHFQEKPPSISPDAANKGFCETSDDAVVDINLHSSRPIDGCHAEQPAQETRASRQRKENPDSHSASC</sequence>
<organism evidence="2 3">
    <name type="scientific">Apiosordaria backusii</name>
    <dbReference type="NCBI Taxonomy" id="314023"/>
    <lineage>
        <taxon>Eukaryota</taxon>
        <taxon>Fungi</taxon>
        <taxon>Dikarya</taxon>
        <taxon>Ascomycota</taxon>
        <taxon>Pezizomycotina</taxon>
        <taxon>Sordariomycetes</taxon>
        <taxon>Sordariomycetidae</taxon>
        <taxon>Sordariales</taxon>
        <taxon>Lasiosphaeriaceae</taxon>
        <taxon>Apiosordaria</taxon>
    </lineage>
</organism>
<protein>
    <submittedName>
        <fullName evidence="2">Uncharacterized protein</fullName>
    </submittedName>
</protein>
<proteinExistence type="predicted"/>
<evidence type="ECO:0000256" key="1">
    <source>
        <dbReference type="SAM" id="MobiDB-lite"/>
    </source>
</evidence>
<dbReference type="AlphaFoldDB" id="A0AA40BJI8"/>
<feature type="compositionally biased region" description="Basic and acidic residues" evidence="1">
    <location>
        <begin position="53"/>
        <end position="70"/>
    </location>
</feature>
<evidence type="ECO:0000313" key="2">
    <source>
        <dbReference type="EMBL" id="KAK0735370.1"/>
    </source>
</evidence>
<feature type="region of interest" description="Disordered" evidence="1">
    <location>
        <begin position="159"/>
        <end position="181"/>
    </location>
</feature>
<gene>
    <name evidence="2" type="ORF">B0T21DRAFT_393424</name>
</gene>
<dbReference type="EMBL" id="JAUKTV010000007">
    <property type="protein sequence ID" value="KAK0735370.1"/>
    <property type="molecule type" value="Genomic_DNA"/>
</dbReference>
<dbReference type="Proteomes" id="UP001172159">
    <property type="component" value="Unassembled WGS sequence"/>
</dbReference>
<name>A0AA40BJI8_9PEZI</name>